<feature type="domain" description="Peptidase A1" evidence="4">
    <location>
        <begin position="97"/>
        <end position="441"/>
    </location>
</feature>
<keyword evidence="3" id="KW-0378">Hydrolase</keyword>
<dbReference type="EMBL" id="OOIL02005938">
    <property type="protein sequence ID" value="VFQ96309.1"/>
    <property type="molecule type" value="Genomic_DNA"/>
</dbReference>
<name>A0A484N641_9ASTE</name>
<dbReference type="InterPro" id="IPR001461">
    <property type="entry name" value="Aspartic_peptidase_A1"/>
</dbReference>
<dbReference type="PROSITE" id="PS00141">
    <property type="entry name" value="ASP_PROTEASE"/>
    <property type="match status" value="2"/>
</dbReference>
<dbReference type="OrthoDB" id="1324373at2759"/>
<dbReference type="Pfam" id="PF14541">
    <property type="entry name" value="TAXi_C"/>
    <property type="match status" value="1"/>
</dbReference>
<dbReference type="Gene3D" id="2.40.70.10">
    <property type="entry name" value="Acid Proteases"/>
    <property type="match status" value="2"/>
</dbReference>
<feature type="active site" evidence="2">
    <location>
        <position position="115"/>
    </location>
</feature>
<dbReference type="GO" id="GO:0004190">
    <property type="term" value="F:aspartic-type endopeptidase activity"/>
    <property type="evidence" value="ECO:0007669"/>
    <property type="project" value="UniProtKB-KW"/>
</dbReference>
<feature type="active site" evidence="2">
    <location>
        <position position="322"/>
    </location>
</feature>
<evidence type="ECO:0000313" key="5">
    <source>
        <dbReference type="EMBL" id="VFQ96309.1"/>
    </source>
</evidence>
<keyword evidence="3" id="KW-0064">Aspartyl protease</keyword>
<dbReference type="InterPro" id="IPR032799">
    <property type="entry name" value="TAXi_C"/>
</dbReference>
<proteinExistence type="inferred from homology"/>
<dbReference type="InterPro" id="IPR033121">
    <property type="entry name" value="PEPTIDASE_A1"/>
</dbReference>
<dbReference type="PROSITE" id="PS51767">
    <property type="entry name" value="PEPTIDASE_A1"/>
    <property type="match status" value="1"/>
</dbReference>
<dbReference type="AlphaFoldDB" id="A0A484N641"/>
<gene>
    <name evidence="5" type="ORF">CCAM_LOCUS38085</name>
</gene>
<dbReference type="PRINTS" id="PR00792">
    <property type="entry name" value="PEPSIN"/>
</dbReference>
<dbReference type="GO" id="GO:0006508">
    <property type="term" value="P:proteolysis"/>
    <property type="evidence" value="ECO:0007669"/>
    <property type="project" value="UniProtKB-KW"/>
</dbReference>
<keyword evidence="3" id="KW-0645">Protease</keyword>
<organism evidence="5 6">
    <name type="scientific">Cuscuta campestris</name>
    <dbReference type="NCBI Taxonomy" id="132261"/>
    <lineage>
        <taxon>Eukaryota</taxon>
        <taxon>Viridiplantae</taxon>
        <taxon>Streptophyta</taxon>
        <taxon>Embryophyta</taxon>
        <taxon>Tracheophyta</taxon>
        <taxon>Spermatophyta</taxon>
        <taxon>Magnoliopsida</taxon>
        <taxon>eudicotyledons</taxon>
        <taxon>Gunneridae</taxon>
        <taxon>Pentapetalae</taxon>
        <taxon>asterids</taxon>
        <taxon>lamiids</taxon>
        <taxon>Solanales</taxon>
        <taxon>Convolvulaceae</taxon>
        <taxon>Cuscuteae</taxon>
        <taxon>Cuscuta</taxon>
        <taxon>Cuscuta subgen. Grammica</taxon>
        <taxon>Cuscuta sect. Cleistogrammica</taxon>
    </lineage>
</organism>
<sequence>MTLAEATFAGPSSWFRQVGLGEVGLGRSPVGLDTPPFPGTGGGLPPKDSAEYYSARAALDQHRHRQLSPPAAARDLPAYTFAGGDDTKFIERLGYLQYAHIYVGTPPVPFLVALDTGSDVFWLPCRCQNCSSYFMTSRGKIVNLNSYEPGSSSTSEVLLCNSSYCSEPCPLPAAPTPPPCPYEINYMFENTLSRGFLVQDLMHLETYTNHNATKIHPPVVFGCGEVETGLFLGRGDLNGLLGLGHTSLDVTTLLSSQGLIRNSFSMCFAPDGNGRIAFGDKGDADQRVTPLVDARASAQYVRVDRIYVNDVVTDVGFEAMFDSGTSLTYLAGEAYAVVTKAFVSLVKDQQRIELVHPFFEYCYIPGTGNNASFGIPSLIFNTKGGANFSVMSPMFSIKIPQQVYCLAIVNNKINTLNIIGHNYLTGYRIIFDRERSILGWKPSNCISKEANTTASNASVLSAMESILFFFLVSFSFSHVM</sequence>
<dbReference type="InterPro" id="IPR001969">
    <property type="entry name" value="Aspartic_peptidase_AS"/>
</dbReference>
<evidence type="ECO:0000259" key="4">
    <source>
        <dbReference type="PROSITE" id="PS51767"/>
    </source>
</evidence>
<dbReference type="InterPro" id="IPR021109">
    <property type="entry name" value="Peptidase_aspartic_dom_sf"/>
</dbReference>
<dbReference type="Proteomes" id="UP000595140">
    <property type="component" value="Unassembled WGS sequence"/>
</dbReference>
<dbReference type="InterPro" id="IPR032861">
    <property type="entry name" value="TAXi_N"/>
</dbReference>
<comment type="similarity">
    <text evidence="1 3">Belongs to the peptidase A1 family.</text>
</comment>
<protein>
    <recommendedName>
        <fullName evidence="4">Peptidase A1 domain-containing protein</fullName>
    </recommendedName>
</protein>
<evidence type="ECO:0000256" key="3">
    <source>
        <dbReference type="RuleBase" id="RU000454"/>
    </source>
</evidence>
<dbReference type="PANTHER" id="PTHR13683">
    <property type="entry name" value="ASPARTYL PROTEASES"/>
    <property type="match status" value="1"/>
</dbReference>
<dbReference type="PANTHER" id="PTHR13683:SF232">
    <property type="entry name" value="OS09G0542100 PROTEIN"/>
    <property type="match status" value="1"/>
</dbReference>
<reference evidence="5 6" key="1">
    <citation type="submission" date="2018-04" db="EMBL/GenBank/DDBJ databases">
        <authorList>
            <person name="Vogel A."/>
        </authorList>
    </citation>
    <scope>NUCLEOTIDE SEQUENCE [LARGE SCALE GENOMIC DNA]</scope>
</reference>
<dbReference type="Pfam" id="PF14543">
    <property type="entry name" value="TAXi_N"/>
    <property type="match status" value="1"/>
</dbReference>
<evidence type="ECO:0000256" key="1">
    <source>
        <dbReference type="ARBA" id="ARBA00007447"/>
    </source>
</evidence>
<keyword evidence="6" id="KW-1185">Reference proteome</keyword>
<evidence type="ECO:0000256" key="2">
    <source>
        <dbReference type="PIRSR" id="PIRSR601461-1"/>
    </source>
</evidence>
<dbReference type="SUPFAM" id="SSF50630">
    <property type="entry name" value="Acid proteases"/>
    <property type="match status" value="1"/>
</dbReference>
<evidence type="ECO:0000313" key="6">
    <source>
        <dbReference type="Proteomes" id="UP000595140"/>
    </source>
</evidence>
<accession>A0A484N641</accession>